<comment type="caution">
    <text evidence="6">The sequence shown here is derived from an EMBL/GenBank/DDBJ whole genome shotgun (WGS) entry which is preliminary data.</text>
</comment>
<evidence type="ECO:0000256" key="4">
    <source>
        <dbReference type="SAM" id="Coils"/>
    </source>
</evidence>
<dbReference type="InterPro" id="IPR045058">
    <property type="entry name" value="GIMA/IAN/Toc"/>
</dbReference>
<organism evidence="6 7">
    <name type="scientific">Pagothenia borchgrevinki</name>
    <name type="common">Bald rockcod</name>
    <name type="synonym">Trematomus borchgrevinki</name>
    <dbReference type="NCBI Taxonomy" id="8213"/>
    <lineage>
        <taxon>Eukaryota</taxon>
        <taxon>Metazoa</taxon>
        <taxon>Chordata</taxon>
        <taxon>Craniata</taxon>
        <taxon>Vertebrata</taxon>
        <taxon>Euteleostomi</taxon>
        <taxon>Actinopterygii</taxon>
        <taxon>Neopterygii</taxon>
        <taxon>Teleostei</taxon>
        <taxon>Neoteleostei</taxon>
        <taxon>Acanthomorphata</taxon>
        <taxon>Eupercaria</taxon>
        <taxon>Perciformes</taxon>
        <taxon>Notothenioidei</taxon>
        <taxon>Nototheniidae</taxon>
        <taxon>Pagothenia</taxon>
    </lineage>
</organism>
<dbReference type="Gene3D" id="3.40.50.300">
    <property type="entry name" value="P-loop containing nucleotide triphosphate hydrolases"/>
    <property type="match status" value="1"/>
</dbReference>
<keyword evidence="3" id="KW-0342">GTP-binding</keyword>
<dbReference type="PANTHER" id="PTHR10903">
    <property type="entry name" value="GTPASE, IMAP FAMILY MEMBER-RELATED"/>
    <property type="match status" value="1"/>
</dbReference>
<sequence>MAETSKPDRERRHSKDHPPVFRLVLVGKTGAGKSSSGNTLLGRDAFSAAVHQSSVTRECCKQTGEVSGRQVEVVDTPGLFDTSLPEHSVKREISKCINMSAPGPHAFLLVIRVAPFTDEERDAVLQLEQIFGTDAWKHTIVLFTHGDAMGPQLLQEAGPELKAVLKKAGNRFHVFNNARANDRGQVLDLLEKVEQMLEANGGQFYSNVHYEEVVEMLDHREAELRELYVRKLREEIRGVERKYEKKLREETHQHLQVEQRLKTEVQELKRYYRVLESRGPAAGGADGAL</sequence>
<dbReference type="AlphaFoldDB" id="A0ABD2FNC2"/>
<dbReference type="InterPro" id="IPR027417">
    <property type="entry name" value="P-loop_NTPase"/>
</dbReference>
<reference evidence="6 7" key="1">
    <citation type="journal article" date="2022" name="G3 (Bethesda)">
        <title>Evaluating Illumina-, Nanopore-, and PacBio-based genome assembly strategies with the bald notothen, Trematomus borchgrevinki.</title>
        <authorList>
            <person name="Rayamajhi N."/>
            <person name="Cheng C.C."/>
            <person name="Catchen J.M."/>
        </authorList>
    </citation>
    <scope>NUCLEOTIDE SEQUENCE [LARGE SCALE GENOMIC DNA]</scope>
    <source>
        <strain evidence="6">AGRC-2024</strain>
    </source>
</reference>
<dbReference type="SUPFAM" id="SSF52540">
    <property type="entry name" value="P-loop containing nucleoside triphosphate hydrolases"/>
    <property type="match status" value="1"/>
</dbReference>
<reference evidence="6 7" key="2">
    <citation type="journal article" date="2024" name="G3 (Bethesda)">
        <title>The genome of the cryopelagic Antarctic bald notothen, Trematomus borchgrevinki.</title>
        <authorList>
            <person name="Rayamajhi N."/>
            <person name="Rivera-Colon A.G."/>
            <person name="Minhas B.F."/>
            <person name="Cheng C.C."/>
            <person name="Catchen J.M."/>
        </authorList>
    </citation>
    <scope>NUCLEOTIDE SEQUENCE [LARGE SCALE GENOMIC DNA]</scope>
    <source>
        <strain evidence="6">AGRC-2024</strain>
    </source>
</reference>
<evidence type="ECO:0000313" key="6">
    <source>
        <dbReference type="EMBL" id="KAL3043095.1"/>
    </source>
</evidence>
<dbReference type="EMBL" id="JBIYXZ010002089">
    <property type="protein sequence ID" value="KAL3043095.1"/>
    <property type="molecule type" value="Genomic_DNA"/>
</dbReference>
<evidence type="ECO:0000313" key="7">
    <source>
        <dbReference type="Proteomes" id="UP001619887"/>
    </source>
</evidence>
<dbReference type="GO" id="GO:0005525">
    <property type="term" value="F:GTP binding"/>
    <property type="evidence" value="ECO:0007669"/>
    <property type="project" value="UniProtKB-KW"/>
</dbReference>
<keyword evidence="4" id="KW-0175">Coiled coil</keyword>
<feature type="domain" description="AIG1-type G" evidence="5">
    <location>
        <begin position="18"/>
        <end position="214"/>
    </location>
</feature>
<evidence type="ECO:0000256" key="1">
    <source>
        <dbReference type="ARBA" id="ARBA00008535"/>
    </source>
</evidence>
<dbReference type="InterPro" id="IPR006703">
    <property type="entry name" value="G_AIG1"/>
</dbReference>
<evidence type="ECO:0000256" key="2">
    <source>
        <dbReference type="ARBA" id="ARBA00022741"/>
    </source>
</evidence>
<dbReference type="Proteomes" id="UP001619887">
    <property type="component" value="Unassembled WGS sequence"/>
</dbReference>
<feature type="coiled-coil region" evidence="4">
    <location>
        <begin position="229"/>
        <end position="278"/>
    </location>
</feature>
<dbReference type="Pfam" id="PF04548">
    <property type="entry name" value="AIG1"/>
    <property type="match status" value="1"/>
</dbReference>
<dbReference type="CDD" id="cd01852">
    <property type="entry name" value="AIG1"/>
    <property type="match status" value="1"/>
</dbReference>
<evidence type="ECO:0000256" key="3">
    <source>
        <dbReference type="ARBA" id="ARBA00023134"/>
    </source>
</evidence>
<dbReference type="PANTHER" id="PTHR10903:SF180">
    <property type="entry name" value="GTPASE IMAP FAMILY MEMBER 7-LIKE"/>
    <property type="match status" value="1"/>
</dbReference>
<name>A0ABD2FNC2_PAGBO</name>
<gene>
    <name evidence="6" type="ORF">OYC64_020915</name>
</gene>
<keyword evidence="7" id="KW-1185">Reference proteome</keyword>
<protein>
    <recommendedName>
        <fullName evidence="5">AIG1-type G domain-containing protein</fullName>
    </recommendedName>
</protein>
<accession>A0ABD2FNC2</accession>
<comment type="similarity">
    <text evidence="1">Belongs to the TRAFAC class TrmE-Era-EngA-EngB-Septin-like GTPase superfamily. AIG1/Toc34/Toc159-like paraseptin GTPase family. IAN subfamily.</text>
</comment>
<dbReference type="FunFam" id="3.40.50.300:FF:000366">
    <property type="entry name" value="GTPase, IMAP family member 2"/>
    <property type="match status" value="1"/>
</dbReference>
<proteinExistence type="inferred from homology"/>
<dbReference type="PROSITE" id="PS51720">
    <property type="entry name" value="G_AIG1"/>
    <property type="match status" value="1"/>
</dbReference>
<keyword evidence="2" id="KW-0547">Nucleotide-binding</keyword>
<evidence type="ECO:0000259" key="5">
    <source>
        <dbReference type="PROSITE" id="PS51720"/>
    </source>
</evidence>